<proteinExistence type="predicted"/>
<feature type="compositionally biased region" description="Basic and acidic residues" evidence="1">
    <location>
        <begin position="266"/>
        <end position="278"/>
    </location>
</feature>
<evidence type="ECO:0000313" key="3">
    <source>
        <dbReference type="EMBL" id="MBN4068602.1"/>
    </source>
</evidence>
<organism evidence="3 4">
    <name type="scientific">Desulfotalea psychrophila</name>
    <dbReference type="NCBI Taxonomy" id="84980"/>
    <lineage>
        <taxon>Bacteria</taxon>
        <taxon>Pseudomonadati</taxon>
        <taxon>Thermodesulfobacteriota</taxon>
        <taxon>Desulfobulbia</taxon>
        <taxon>Desulfobulbales</taxon>
        <taxon>Desulfocapsaceae</taxon>
        <taxon>Desulfotalea</taxon>
    </lineage>
</organism>
<protein>
    <submittedName>
        <fullName evidence="3">Bro-N domain-containing protein</fullName>
    </submittedName>
</protein>
<reference evidence="3 4" key="1">
    <citation type="submission" date="2021-02" db="EMBL/GenBank/DDBJ databases">
        <title>Activity-based single-cell genomes from oceanic crustal fluid captures similar information to metagenomic and metatranscriptomic surveys with orders of magnitude less sampling.</title>
        <authorList>
            <person name="D'Angelo T.S."/>
            <person name="Orcutt B.N."/>
        </authorList>
    </citation>
    <scope>NUCLEOTIDE SEQUENCE [LARGE SCALE GENOMIC DNA]</scope>
    <source>
        <strain evidence="3">AH-315-G02</strain>
    </source>
</reference>
<evidence type="ECO:0000313" key="4">
    <source>
        <dbReference type="Proteomes" id="UP000717534"/>
    </source>
</evidence>
<accession>A0ABS3AUF0</accession>
<dbReference type="EMBL" id="JAFITO010000028">
    <property type="protein sequence ID" value="MBN4068602.1"/>
    <property type="molecule type" value="Genomic_DNA"/>
</dbReference>
<evidence type="ECO:0000256" key="1">
    <source>
        <dbReference type="SAM" id="MobiDB-lite"/>
    </source>
</evidence>
<feature type="region of interest" description="Disordered" evidence="1">
    <location>
        <begin position="251"/>
        <end position="278"/>
    </location>
</feature>
<gene>
    <name evidence="3" type="ORF">JYU06_03655</name>
</gene>
<feature type="compositionally biased region" description="Polar residues" evidence="1">
    <location>
        <begin position="255"/>
        <end position="264"/>
    </location>
</feature>
<dbReference type="PROSITE" id="PS51750">
    <property type="entry name" value="BRO_N"/>
    <property type="match status" value="1"/>
</dbReference>
<name>A0ABS3AUF0_9BACT</name>
<feature type="domain" description="Bro-N" evidence="2">
    <location>
        <begin position="2"/>
        <end position="115"/>
    </location>
</feature>
<evidence type="ECO:0000259" key="2">
    <source>
        <dbReference type="PROSITE" id="PS51750"/>
    </source>
</evidence>
<comment type="caution">
    <text evidence="3">The sequence shown here is derived from an EMBL/GenBank/DDBJ whole genome shotgun (WGS) entry which is preliminary data.</text>
</comment>
<keyword evidence="4" id="KW-1185">Reference proteome</keyword>
<dbReference type="Proteomes" id="UP000717534">
    <property type="component" value="Unassembled WGS sequence"/>
</dbReference>
<sequence length="278" mass="31695">METKLAIFKGKEIRRTLHNDEWWFSVVDVCAILSDSRDAGAYWRKLKQRLKAEGSEVVTNCHGLKLVASDGKRRQTDCADTEGIFRIIQSIPSPKAEPFKRWLAKVGYERVQEIEDPELAFKRTKALYRAKGYSEAWIEKRMRGIAVRAELTDEWNSRGIKEQPEYAILTAEISKAAFGVTPSEYKELKGLKRQNLRDHMTDLELIFSMLGEAATTEIARKQDAQGFPENKVAAHKGGTIAGDAREKLEIETESKVVSSENYLTESEGRKRLNRNNEK</sequence>
<dbReference type="Pfam" id="PF02498">
    <property type="entry name" value="Bro-N"/>
    <property type="match status" value="1"/>
</dbReference>
<dbReference type="InterPro" id="IPR003497">
    <property type="entry name" value="BRO_N_domain"/>
</dbReference>
<dbReference type="SMART" id="SM01040">
    <property type="entry name" value="Bro-N"/>
    <property type="match status" value="1"/>
</dbReference>